<protein>
    <recommendedName>
        <fullName evidence="1">DUF7869 domain-containing protein</fullName>
    </recommendedName>
</protein>
<dbReference type="EMBL" id="JARPUR010000002">
    <property type="protein sequence ID" value="KAK4882249.1"/>
    <property type="molecule type" value="Genomic_DNA"/>
</dbReference>
<dbReference type="InterPro" id="IPR057191">
    <property type="entry name" value="DUF7869"/>
</dbReference>
<comment type="caution">
    <text evidence="2">The sequence shown here is derived from an EMBL/GenBank/DDBJ whole genome shotgun (WGS) entry which is preliminary data.</text>
</comment>
<organism evidence="2 3">
    <name type="scientific">Aquatica leii</name>
    <dbReference type="NCBI Taxonomy" id="1421715"/>
    <lineage>
        <taxon>Eukaryota</taxon>
        <taxon>Metazoa</taxon>
        <taxon>Ecdysozoa</taxon>
        <taxon>Arthropoda</taxon>
        <taxon>Hexapoda</taxon>
        <taxon>Insecta</taxon>
        <taxon>Pterygota</taxon>
        <taxon>Neoptera</taxon>
        <taxon>Endopterygota</taxon>
        <taxon>Coleoptera</taxon>
        <taxon>Polyphaga</taxon>
        <taxon>Elateriformia</taxon>
        <taxon>Elateroidea</taxon>
        <taxon>Lampyridae</taxon>
        <taxon>Luciolinae</taxon>
        <taxon>Aquatica</taxon>
    </lineage>
</organism>
<dbReference type="PANTHER" id="PTHR10773:SF19">
    <property type="match status" value="1"/>
</dbReference>
<keyword evidence="3" id="KW-1185">Reference proteome</keyword>
<reference evidence="3" key="1">
    <citation type="submission" date="2023-01" db="EMBL/GenBank/DDBJ databases">
        <title>Key to firefly adult light organ development and bioluminescence: homeobox transcription factors regulate luciferase expression and transportation to peroxisome.</title>
        <authorList>
            <person name="Fu X."/>
        </authorList>
    </citation>
    <scope>NUCLEOTIDE SEQUENCE [LARGE SCALE GENOMIC DNA]</scope>
</reference>
<accession>A0AAN7PCK0</accession>
<dbReference type="PANTHER" id="PTHR10773">
    <property type="entry name" value="DNA-DIRECTED RNA POLYMERASES I, II, AND III SUBUNIT RPABC2"/>
    <property type="match status" value="1"/>
</dbReference>
<proteinExistence type="predicted"/>
<dbReference type="Pfam" id="PF25273">
    <property type="entry name" value="DUF7869"/>
    <property type="match status" value="1"/>
</dbReference>
<feature type="domain" description="DUF7869" evidence="1">
    <location>
        <begin position="400"/>
        <end position="504"/>
    </location>
</feature>
<dbReference type="Proteomes" id="UP001353858">
    <property type="component" value="Unassembled WGS sequence"/>
</dbReference>
<evidence type="ECO:0000313" key="3">
    <source>
        <dbReference type="Proteomes" id="UP001353858"/>
    </source>
</evidence>
<dbReference type="AlphaFoldDB" id="A0AAN7PCK0"/>
<evidence type="ECO:0000259" key="1">
    <source>
        <dbReference type="Pfam" id="PF25273"/>
    </source>
</evidence>
<sequence length="506" mass="58334">MLTENANFWIDDNLVTTKEIETLRVDVESVLTENDILVADITNENNSEMTELIDESTNNMKLIDESTNNMKLIDESTNNMNIMPNENEITANKTNNSIVGEEGIKKSQKGSSREINRKLKLSGQAYLQRNKKSRNAKELKPNPCKDKCQNSCGLKYSEEQRLQLFTNFYNMKTEQEPKNFLGACIERVAVKRRHGNKENESRRQCSKVFYLLLLGKKIKVWQQFLLATLNISQKVVRYLDDNRTDMNTPKLEGRGKHEPKNKTPLELRNTMTDFIKMLPAVPSHYCRGSTTKVYLPAEFWDVANLYRIYKKHCSMNDIGAPVSEKLFRVLLRTKFNIGFHLPKKDKCEICETKDNSYEVSDALAKKLQIHLEEKEDCKQFSFLCTSFDLQKVLNTPHGSQGQKKVFCYLWGEVYGKRGSNEICTVLIEYLRNVDRRGNVNSISLMCDSCPGQNKNKQIISALAWFIRFHSNNITSICITFLLSGHTYMPADSVHATIERSLRRKIV</sequence>
<name>A0AAN7PCK0_9COLE</name>
<gene>
    <name evidence="2" type="ORF">RN001_005568</name>
</gene>
<evidence type="ECO:0000313" key="2">
    <source>
        <dbReference type="EMBL" id="KAK4882249.1"/>
    </source>
</evidence>